<dbReference type="SUPFAM" id="SSF140453">
    <property type="entry name" value="EsxAB dimer-like"/>
    <property type="match status" value="1"/>
</dbReference>
<comment type="caution">
    <text evidence="1">The sequence shown here is derived from an EMBL/GenBank/DDBJ whole genome shotgun (WGS) entry which is preliminary data.</text>
</comment>
<protein>
    <submittedName>
        <fullName evidence="1">Uncharacterized protein</fullName>
    </submittedName>
</protein>
<gene>
    <name evidence="1" type="ORF">HRbin22_01367</name>
</gene>
<dbReference type="AlphaFoldDB" id="A0A2H5Y6Q6"/>
<sequence length="107" mass="12197">MSVDPRGLGGWLIHEPESIRSYRRLLMDERPEQLLASLTAAIQNELPALWSGEAAQGYLEEAARRLEQFRRWLEGRRQMDERIATGEARIAEAIAEVGRMLQALPEP</sequence>
<evidence type="ECO:0000313" key="2">
    <source>
        <dbReference type="Proteomes" id="UP000236642"/>
    </source>
</evidence>
<proteinExistence type="predicted"/>
<organism evidence="1 2">
    <name type="scientific">Candidatus Thermoflexus japonica</name>
    <dbReference type="NCBI Taxonomy" id="2035417"/>
    <lineage>
        <taxon>Bacteria</taxon>
        <taxon>Bacillati</taxon>
        <taxon>Chloroflexota</taxon>
        <taxon>Thermoflexia</taxon>
        <taxon>Thermoflexales</taxon>
        <taxon>Thermoflexaceae</taxon>
        <taxon>Thermoflexus</taxon>
    </lineage>
</organism>
<accession>A0A2H5Y6Q6</accession>
<dbReference type="Proteomes" id="UP000236642">
    <property type="component" value="Unassembled WGS sequence"/>
</dbReference>
<dbReference type="EMBL" id="BEHY01000027">
    <property type="protein sequence ID" value="GBD09120.1"/>
    <property type="molecule type" value="Genomic_DNA"/>
</dbReference>
<dbReference type="InterPro" id="IPR036689">
    <property type="entry name" value="ESAT-6-like_sf"/>
</dbReference>
<evidence type="ECO:0000313" key="1">
    <source>
        <dbReference type="EMBL" id="GBD09120.1"/>
    </source>
</evidence>
<reference evidence="2" key="1">
    <citation type="submission" date="2017-09" db="EMBL/GenBank/DDBJ databases">
        <title>Metaegenomics of thermophilic ammonia-oxidizing enrichment culture.</title>
        <authorList>
            <person name="Kato S."/>
            <person name="Suzuki K."/>
        </authorList>
    </citation>
    <scope>NUCLEOTIDE SEQUENCE [LARGE SCALE GENOMIC DNA]</scope>
</reference>
<name>A0A2H5Y6Q6_9CHLR</name>